<proteinExistence type="predicted"/>
<name>A0AAN6M4L1_9PLEO</name>
<reference evidence="1 2" key="1">
    <citation type="submission" date="2021-02" db="EMBL/GenBank/DDBJ databases">
        <title>Genome assembly of Pseudopithomyces chartarum.</title>
        <authorList>
            <person name="Jauregui R."/>
            <person name="Singh J."/>
            <person name="Voisey C."/>
        </authorList>
    </citation>
    <scope>NUCLEOTIDE SEQUENCE [LARGE SCALE GENOMIC DNA]</scope>
    <source>
        <strain evidence="1 2">AGR01</strain>
    </source>
</reference>
<protein>
    <submittedName>
        <fullName evidence="1">Uncharacterized protein</fullName>
    </submittedName>
</protein>
<gene>
    <name evidence="1" type="ORF">GRF29_19g505705</name>
</gene>
<comment type="caution">
    <text evidence="1">The sequence shown here is derived from an EMBL/GenBank/DDBJ whole genome shotgun (WGS) entry which is preliminary data.</text>
</comment>
<evidence type="ECO:0000313" key="2">
    <source>
        <dbReference type="Proteomes" id="UP001280581"/>
    </source>
</evidence>
<organism evidence="1 2">
    <name type="scientific">Pseudopithomyces chartarum</name>
    <dbReference type="NCBI Taxonomy" id="1892770"/>
    <lineage>
        <taxon>Eukaryota</taxon>
        <taxon>Fungi</taxon>
        <taxon>Dikarya</taxon>
        <taxon>Ascomycota</taxon>
        <taxon>Pezizomycotina</taxon>
        <taxon>Dothideomycetes</taxon>
        <taxon>Pleosporomycetidae</taxon>
        <taxon>Pleosporales</taxon>
        <taxon>Massarineae</taxon>
        <taxon>Didymosphaeriaceae</taxon>
        <taxon>Pseudopithomyces</taxon>
    </lineage>
</organism>
<keyword evidence="2" id="KW-1185">Reference proteome</keyword>
<dbReference type="AlphaFoldDB" id="A0AAN6M4L1"/>
<sequence>MQRFTYHSSSSTDRTSYFANRSESYPRISSHSLSSRQSTVSRRNYSYDASAYLENLQERVDTLEVPLPTNAQDRLNPTVHDPAVEYDRRQNHADHMSVKAAHQFDMSLPHVVDLLRYMMDAYDTVTVYTTNLLEEGMLIYYPDPYVVPPNRSAAGVYKVGDNFDVKVKVKGRFAIVVRKFGTNIKVAPVYTFNDQGLSSKPRGMWKEYAHLTDEVYNDDPEEEGEILEGLRALRPPNKPVQIGEVFCRFKDTAAVHLLTTTVTLSSQILIAGTITPEALVSLRAMIAKMDG</sequence>
<dbReference type="Proteomes" id="UP001280581">
    <property type="component" value="Unassembled WGS sequence"/>
</dbReference>
<accession>A0AAN6M4L1</accession>
<dbReference type="EMBL" id="WVTA01000003">
    <property type="protein sequence ID" value="KAK3214544.1"/>
    <property type="molecule type" value="Genomic_DNA"/>
</dbReference>
<evidence type="ECO:0000313" key="1">
    <source>
        <dbReference type="EMBL" id="KAK3214544.1"/>
    </source>
</evidence>